<accession>A0A553Q6W8</accession>
<dbReference type="AlphaFoldDB" id="A0A553Q6W8"/>
<keyword evidence="2" id="KW-0472">Membrane</keyword>
<evidence type="ECO:0000256" key="1">
    <source>
        <dbReference type="SAM" id="MobiDB-lite"/>
    </source>
</evidence>
<feature type="region of interest" description="Disordered" evidence="1">
    <location>
        <begin position="132"/>
        <end position="154"/>
    </location>
</feature>
<evidence type="ECO:0000313" key="3">
    <source>
        <dbReference type="EMBL" id="TRY85678.1"/>
    </source>
</evidence>
<dbReference type="Proteomes" id="UP000316079">
    <property type="component" value="Unassembled WGS sequence"/>
</dbReference>
<keyword evidence="2" id="KW-0812">Transmembrane</keyword>
<evidence type="ECO:0000256" key="2">
    <source>
        <dbReference type="SAM" id="Phobius"/>
    </source>
</evidence>
<keyword evidence="4" id="KW-1185">Reference proteome</keyword>
<feature type="compositionally biased region" description="Polar residues" evidence="1">
    <location>
        <begin position="132"/>
        <end position="145"/>
    </location>
</feature>
<reference evidence="3 4" key="1">
    <citation type="journal article" date="2019" name="Sci. Data">
        <title>Hybrid genome assembly and annotation of Danionella translucida.</title>
        <authorList>
            <person name="Kadobianskyi M."/>
            <person name="Schulze L."/>
            <person name="Schuelke M."/>
            <person name="Judkewitz B."/>
        </authorList>
    </citation>
    <scope>NUCLEOTIDE SEQUENCE [LARGE SCALE GENOMIC DNA]</scope>
    <source>
        <strain evidence="3 4">Bolton</strain>
    </source>
</reference>
<organism evidence="3 4">
    <name type="scientific">Danionella cerebrum</name>
    <dbReference type="NCBI Taxonomy" id="2873325"/>
    <lineage>
        <taxon>Eukaryota</taxon>
        <taxon>Metazoa</taxon>
        <taxon>Chordata</taxon>
        <taxon>Craniata</taxon>
        <taxon>Vertebrata</taxon>
        <taxon>Euteleostomi</taxon>
        <taxon>Actinopterygii</taxon>
        <taxon>Neopterygii</taxon>
        <taxon>Teleostei</taxon>
        <taxon>Ostariophysi</taxon>
        <taxon>Cypriniformes</taxon>
        <taxon>Danionidae</taxon>
        <taxon>Danioninae</taxon>
        <taxon>Danionella</taxon>
    </lineage>
</organism>
<feature type="transmembrane region" description="Helical" evidence="2">
    <location>
        <begin position="88"/>
        <end position="108"/>
    </location>
</feature>
<dbReference type="EMBL" id="SRMA01026263">
    <property type="protein sequence ID" value="TRY85678.1"/>
    <property type="molecule type" value="Genomic_DNA"/>
</dbReference>
<evidence type="ECO:0000313" key="4">
    <source>
        <dbReference type="Proteomes" id="UP000316079"/>
    </source>
</evidence>
<protein>
    <submittedName>
        <fullName evidence="3">Uncharacterized protein</fullName>
    </submittedName>
</protein>
<proteinExistence type="predicted"/>
<comment type="caution">
    <text evidence="3">The sequence shown here is derived from an EMBL/GenBank/DDBJ whole genome shotgun (WGS) entry which is preliminary data.</text>
</comment>
<sequence>MRIVRDHRLDGVSSAAQRKPAVYSVLNRWVRGSPHRDNYTSKDCVVTVTAVRSNAGFGDGRLIWFDRCSWTSSWATVSFSSNWCSGSVSLILIAVIVWTFTWGVCLGIDPRPVGAPAAWPYIMRFNNHTTTEWGQAQHPGQQPESTEQHPGGQINAINIFRT</sequence>
<keyword evidence="2" id="KW-1133">Transmembrane helix</keyword>
<name>A0A553Q6W8_9TELE</name>
<gene>
    <name evidence="3" type="ORF">DNTS_004585</name>
</gene>